<keyword evidence="4 8" id="KW-1133">Transmembrane helix</keyword>
<dbReference type="Gene3D" id="1.20.1250.20">
    <property type="entry name" value="MFS general substrate transporter like domains"/>
    <property type="match status" value="2"/>
</dbReference>
<dbReference type="PANTHER" id="PTHR43791">
    <property type="entry name" value="PERMEASE-RELATED"/>
    <property type="match status" value="1"/>
</dbReference>
<evidence type="ECO:0000256" key="7">
    <source>
        <dbReference type="SAM" id="MobiDB-lite"/>
    </source>
</evidence>
<evidence type="ECO:0000256" key="3">
    <source>
        <dbReference type="ARBA" id="ARBA00022692"/>
    </source>
</evidence>
<evidence type="ECO:0000256" key="1">
    <source>
        <dbReference type="ARBA" id="ARBA00004141"/>
    </source>
</evidence>
<gene>
    <name evidence="10" type="ORF">B0T10DRAFT_568724</name>
</gene>
<feature type="region of interest" description="Disordered" evidence="7">
    <location>
        <begin position="1"/>
        <end position="28"/>
    </location>
</feature>
<keyword evidence="3 8" id="KW-0812">Transmembrane</keyword>
<keyword evidence="2" id="KW-0813">Transport</keyword>
<feature type="transmembrane region" description="Helical" evidence="8">
    <location>
        <begin position="415"/>
        <end position="436"/>
    </location>
</feature>
<dbReference type="InterPro" id="IPR036259">
    <property type="entry name" value="MFS_trans_sf"/>
</dbReference>
<dbReference type="PROSITE" id="PS50850">
    <property type="entry name" value="MFS"/>
    <property type="match status" value="1"/>
</dbReference>
<dbReference type="Proteomes" id="UP000777438">
    <property type="component" value="Unassembled WGS sequence"/>
</dbReference>
<dbReference type="Pfam" id="PF07690">
    <property type="entry name" value="MFS_1"/>
    <property type="match status" value="1"/>
</dbReference>
<dbReference type="FunFam" id="1.20.1250.20:FF:000013">
    <property type="entry name" value="MFS general substrate transporter"/>
    <property type="match status" value="1"/>
</dbReference>
<evidence type="ECO:0000256" key="2">
    <source>
        <dbReference type="ARBA" id="ARBA00022448"/>
    </source>
</evidence>
<evidence type="ECO:0000256" key="8">
    <source>
        <dbReference type="SAM" id="Phobius"/>
    </source>
</evidence>
<name>A0A9P8VNJ7_9HYPO</name>
<keyword evidence="11" id="KW-1185">Reference proteome</keyword>
<evidence type="ECO:0000313" key="11">
    <source>
        <dbReference type="Proteomes" id="UP000777438"/>
    </source>
</evidence>
<comment type="subcellular location">
    <subcellularLocation>
        <location evidence="1">Membrane</location>
        <topology evidence="1">Multi-pass membrane protein</topology>
    </subcellularLocation>
</comment>
<dbReference type="FunFam" id="1.20.1250.20:FF:000018">
    <property type="entry name" value="MFS transporter permease"/>
    <property type="match status" value="1"/>
</dbReference>
<evidence type="ECO:0000256" key="6">
    <source>
        <dbReference type="ARBA" id="ARBA00023180"/>
    </source>
</evidence>
<organism evidence="10 11">
    <name type="scientific">Thelonectria olida</name>
    <dbReference type="NCBI Taxonomy" id="1576542"/>
    <lineage>
        <taxon>Eukaryota</taxon>
        <taxon>Fungi</taxon>
        <taxon>Dikarya</taxon>
        <taxon>Ascomycota</taxon>
        <taxon>Pezizomycotina</taxon>
        <taxon>Sordariomycetes</taxon>
        <taxon>Hypocreomycetidae</taxon>
        <taxon>Hypocreales</taxon>
        <taxon>Nectriaceae</taxon>
        <taxon>Thelonectria</taxon>
    </lineage>
</organism>
<dbReference type="EMBL" id="JAGPYM010000066">
    <property type="protein sequence ID" value="KAH6869783.1"/>
    <property type="molecule type" value="Genomic_DNA"/>
</dbReference>
<feature type="transmembrane region" description="Helical" evidence="8">
    <location>
        <begin position="291"/>
        <end position="316"/>
    </location>
</feature>
<feature type="compositionally biased region" description="Basic and acidic residues" evidence="7">
    <location>
        <begin position="12"/>
        <end position="23"/>
    </location>
</feature>
<proteinExistence type="predicted"/>
<feature type="transmembrane region" description="Helical" evidence="8">
    <location>
        <begin position="172"/>
        <end position="193"/>
    </location>
</feature>
<feature type="transmembrane region" description="Helical" evidence="8">
    <location>
        <begin position="205"/>
        <end position="225"/>
    </location>
</feature>
<keyword evidence="5 8" id="KW-0472">Membrane</keyword>
<feature type="transmembrane region" description="Helical" evidence="8">
    <location>
        <begin position="381"/>
        <end position="403"/>
    </location>
</feature>
<dbReference type="InterPro" id="IPR011701">
    <property type="entry name" value="MFS"/>
</dbReference>
<feature type="transmembrane region" description="Helical" evidence="8">
    <location>
        <begin position="84"/>
        <end position="104"/>
    </location>
</feature>
<comment type="caution">
    <text evidence="10">The sequence shown here is derived from an EMBL/GenBank/DDBJ whole genome shotgun (WGS) entry which is preliminary data.</text>
</comment>
<evidence type="ECO:0000313" key="10">
    <source>
        <dbReference type="EMBL" id="KAH6869783.1"/>
    </source>
</evidence>
<feature type="domain" description="Major facilitator superfamily (MFS) profile" evidence="9">
    <location>
        <begin position="45"/>
        <end position="475"/>
    </location>
</feature>
<feature type="transmembrane region" description="Helical" evidence="8">
    <location>
        <begin position="355"/>
        <end position="375"/>
    </location>
</feature>
<feature type="transmembrane region" description="Helical" evidence="8">
    <location>
        <begin position="448"/>
        <end position="469"/>
    </location>
</feature>
<protein>
    <submittedName>
        <fullName evidence="10">Major facilitator superfamily domain-containing protein</fullName>
    </submittedName>
</protein>
<accession>A0A9P8VNJ7</accession>
<dbReference type="AlphaFoldDB" id="A0A9P8VNJ7"/>
<keyword evidence="6" id="KW-0325">Glycoprotein</keyword>
<evidence type="ECO:0000256" key="5">
    <source>
        <dbReference type="ARBA" id="ARBA00023136"/>
    </source>
</evidence>
<feature type="transmembrane region" description="Helical" evidence="8">
    <location>
        <begin position="141"/>
        <end position="160"/>
    </location>
</feature>
<reference evidence="10 11" key="1">
    <citation type="journal article" date="2021" name="Nat. Commun.">
        <title>Genetic determinants of endophytism in the Arabidopsis root mycobiome.</title>
        <authorList>
            <person name="Mesny F."/>
            <person name="Miyauchi S."/>
            <person name="Thiergart T."/>
            <person name="Pickel B."/>
            <person name="Atanasova L."/>
            <person name="Karlsson M."/>
            <person name="Huettel B."/>
            <person name="Barry K.W."/>
            <person name="Haridas S."/>
            <person name="Chen C."/>
            <person name="Bauer D."/>
            <person name="Andreopoulos W."/>
            <person name="Pangilinan J."/>
            <person name="LaButti K."/>
            <person name="Riley R."/>
            <person name="Lipzen A."/>
            <person name="Clum A."/>
            <person name="Drula E."/>
            <person name="Henrissat B."/>
            <person name="Kohler A."/>
            <person name="Grigoriev I.V."/>
            <person name="Martin F.M."/>
            <person name="Hacquard S."/>
        </authorList>
    </citation>
    <scope>NUCLEOTIDE SEQUENCE [LARGE SCALE GENOMIC DNA]</scope>
    <source>
        <strain evidence="10 11">MPI-CAGE-CH-0241</strain>
    </source>
</reference>
<dbReference type="OrthoDB" id="2985014at2759"/>
<sequence>MENPTEKANSFHVEDGPPVKETDTMPFVPDPDKERRLVRKLDRTILPWIMLLYLLSYIDRSNMGNARNIGLEEDIGLTSGQYQLASATFYIGTVVFGTVGGLMLKVVKPSTWLGTCASLWGAASSLQAACTNPAGLAAVRFFLGVFEASFAPGCALYLSFWYLKSELSLRIAAYAGMSALSGVISGVIAYGIGLADNMAVTSWQALFIIEGLPTILIGVLTLWILPGRPESGRSHWFTEEEHEIILSRRSRFTKNQDDGISLAQVKRQGTSLETRWTIANIKTSAFKDLRLYLFVLIYSGLSLSLAVAAVFLPTIVKDLGYHSVTANLMTAPVYAVAYCTLLATAALSDRFRMRGIPIAIGGTAAGCGYILLGTLRNETSRYVVCFFAVTGTYMAFPLVLTWITSTFAGDTKAGVGIGIVIAVTHAVGIAASNIYPKSDAPYYLTGNAVSSALTFTTAVSALAMSFLLYRENRKRDRRYGKPEVGVPIDMGGDADNVPDYRYEI</sequence>
<dbReference type="PANTHER" id="PTHR43791:SF36">
    <property type="entry name" value="TRANSPORTER, PUTATIVE (AFU_ORTHOLOGUE AFUA_6G08340)-RELATED"/>
    <property type="match status" value="1"/>
</dbReference>
<evidence type="ECO:0000256" key="4">
    <source>
        <dbReference type="ARBA" id="ARBA00022989"/>
    </source>
</evidence>
<dbReference type="GO" id="GO:0022857">
    <property type="term" value="F:transmembrane transporter activity"/>
    <property type="evidence" value="ECO:0007669"/>
    <property type="project" value="InterPro"/>
</dbReference>
<feature type="transmembrane region" description="Helical" evidence="8">
    <location>
        <begin position="328"/>
        <end position="348"/>
    </location>
</feature>
<evidence type="ECO:0000259" key="9">
    <source>
        <dbReference type="PROSITE" id="PS50850"/>
    </source>
</evidence>
<dbReference type="SUPFAM" id="SSF103473">
    <property type="entry name" value="MFS general substrate transporter"/>
    <property type="match status" value="1"/>
</dbReference>
<dbReference type="GO" id="GO:0016020">
    <property type="term" value="C:membrane"/>
    <property type="evidence" value="ECO:0007669"/>
    <property type="project" value="UniProtKB-SubCell"/>
</dbReference>
<dbReference type="InterPro" id="IPR020846">
    <property type="entry name" value="MFS_dom"/>
</dbReference>